<accession>A0A1I7YU78</accession>
<sequence length="440" mass="50761">MEDAPRRATLIQILILASTFEGRCFKSLNMDHLFYDLVEEIVCYLPRKDVETIGRVAKRSSQLKNWSAAAEDQLENRFLLDVHLRIKDPHNGSGGLKTHLLVKKVLPDGSEEKWNFAQWRFAWIRDVAIETWQAPLWESTDESEEAEMDKVLRIVSLPVDPGARGELYLSDQEFCPEMAECCLKILQAASKDFVKLEVALPYYDDDVPERFDDFAVDYLESGPFLEVLRYVGRSTHARKFWTAAEAQFAKTRGRRLYISLEDVFFGLRDIELIVMSWLKSAGTFEDKHISYRMTSCPATTWQGIRQRHNVVMGLRNSGYLVHPTRRSSLHFTDDSIRVVPFQPWHVEVDFKWVTSVIGDWKKGDGRYVYGEERNFTFAFESTADWTKLVEKYGPAESVTRGKRTTVSISVAHRSKTVALEVTKKAPNKFVFSVKFLDKKS</sequence>
<dbReference type="Proteomes" id="UP000095287">
    <property type="component" value="Unplaced"/>
</dbReference>
<keyword evidence="1" id="KW-1185">Reference proteome</keyword>
<organism evidence="1 2">
    <name type="scientific">Steinernema glaseri</name>
    <dbReference type="NCBI Taxonomy" id="37863"/>
    <lineage>
        <taxon>Eukaryota</taxon>
        <taxon>Metazoa</taxon>
        <taxon>Ecdysozoa</taxon>
        <taxon>Nematoda</taxon>
        <taxon>Chromadorea</taxon>
        <taxon>Rhabditida</taxon>
        <taxon>Tylenchina</taxon>
        <taxon>Panagrolaimomorpha</taxon>
        <taxon>Strongyloidoidea</taxon>
        <taxon>Steinernematidae</taxon>
        <taxon>Steinernema</taxon>
    </lineage>
</organism>
<evidence type="ECO:0000313" key="1">
    <source>
        <dbReference type="Proteomes" id="UP000095287"/>
    </source>
</evidence>
<proteinExistence type="predicted"/>
<reference evidence="2" key="1">
    <citation type="submission" date="2016-11" db="UniProtKB">
        <authorList>
            <consortium name="WormBaseParasite"/>
        </authorList>
    </citation>
    <scope>IDENTIFICATION</scope>
</reference>
<dbReference type="AlphaFoldDB" id="A0A1I7YU78"/>
<evidence type="ECO:0000313" key="2">
    <source>
        <dbReference type="WBParaSite" id="L893_g19886.t1"/>
    </source>
</evidence>
<dbReference type="WBParaSite" id="L893_g19886.t1">
    <property type="protein sequence ID" value="L893_g19886.t1"/>
    <property type="gene ID" value="L893_g19886"/>
</dbReference>
<protein>
    <submittedName>
        <fullName evidence="2">F-box domain-containing protein</fullName>
    </submittedName>
</protein>
<name>A0A1I7YU78_9BILA</name>